<organism evidence="1 2">
    <name type="scientific">Povalibacter uvarum</name>
    <dbReference type="NCBI Taxonomy" id="732238"/>
    <lineage>
        <taxon>Bacteria</taxon>
        <taxon>Pseudomonadati</taxon>
        <taxon>Pseudomonadota</taxon>
        <taxon>Gammaproteobacteria</taxon>
        <taxon>Steroidobacterales</taxon>
        <taxon>Steroidobacteraceae</taxon>
        <taxon>Povalibacter</taxon>
    </lineage>
</organism>
<reference evidence="1 2" key="1">
    <citation type="submission" date="2020-08" db="EMBL/GenBank/DDBJ databases">
        <title>Genomic Encyclopedia of Type Strains, Phase IV (KMG-IV): sequencing the most valuable type-strain genomes for metagenomic binning, comparative biology and taxonomic classification.</title>
        <authorList>
            <person name="Goeker M."/>
        </authorList>
    </citation>
    <scope>NUCLEOTIDE SEQUENCE [LARGE SCALE GENOMIC DNA]</scope>
    <source>
        <strain evidence="1 2">DSM 26723</strain>
    </source>
</reference>
<dbReference type="Pfam" id="PF04325">
    <property type="entry name" value="DUF465"/>
    <property type="match status" value="1"/>
</dbReference>
<dbReference type="Proteomes" id="UP000588068">
    <property type="component" value="Unassembled WGS sequence"/>
</dbReference>
<dbReference type="AlphaFoldDB" id="A0A841HPP9"/>
<gene>
    <name evidence="1" type="ORF">HNQ60_003501</name>
</gene>
<dbReference type="RefSeq" id="WP_184334026.1">
    <property type="nucleotide sequence ID" value="NZ_JACHHZ010000004.1"/>
</dbReference>
<evidence type="ECO:0008006" key="3">
    <source>
        <dbReference type="Google" id="ProtNLM"/>
    </source>
</evidence>
<proteinExistence type="predicted"/>
<sequence>MSESENNVETETFRRLERLRGLRIEHRDLDDVINRLQLDLYVNEVQLRRLKKRKLLLKDQIARLESELIPDLNA</sequence>
<dbReference type="InterPro" id="IPR007420">
    <property type="entry name" value="DUF465"/>
</dbReference>
<accession>A0A841HPP9</accession>
<keyword evidence="2" id="KW-1185">Reference proteome</keyword>
<evidence type="ECO:0000313" key="1">
    <source>
        <dbReference type="EMBL" id="MBB6094614.1"/>
    </source>
</evidence>
<dbReference type="EMBL" id="JACHHZ010000004">
    <property type="protein sequence ID" value="MBB6094614.1"/>
    <property type="molecule type" value="Genomic_DNA"/>
</dbReference>
<comment type="caution">
    <text evidence="1">The sequence shown here is derived from an EMBL/GenBank/DDBJ whole genome shotgun (WGS) entry which is preliminary data.</text>
</comment>
<protein>
    <recommendedName>
        <fullName evidence="3">DUF465 domain-containing protein</fullName>
    </recommendedName>
</protein>
<evidence type="ECO:0000313" key="2">
    <source>
        <dbReference type="Proteomes" id="UP000588068"/>
    </source>
</evidence>
<dbReference type="InterPro" id="IPR038444">
    <property type="entry name" value="DUF465_sf"/>
</dbReference>
<dbReference type="Gene3D" id="6.10.280.50">
    <property type="match status" value="1"/>
</dbReference>
<name>A0A841HPP9_9GAMM</name>